<evidence type="ECO:0000313" key="3">
    <source>
        <dbReference type="Proteomes" id="UP000807469"/>
    </source>
</evidence>
<sequence>MSGHISETSDFHYIFFDKFPGCRFGIGLYRSSQIFGHVYKPTIPRSAPQKSVACRLPALAVILEPVAILGTYFYALARLSLRILSESWNGSLAGKIRSNSTITATARFSKLTGVDAGSLDFLEMVYNFHDLRKTYLNLEYRAIDQKVSLKLIENQLKEIYPHIFQGKRGPKHLFFALHVIMRDHYMARFYAKASAENSPGRIRMPTCDDAEWAPLYMERSPTPFISTKTVSNTASGSTSRAAALTSHSAVNTVAQRTIASYVELKRRDTATQTHPASHHRPVLGHVAPPSTIGISKPRVLPSSHPKPVTTTTRNAVAPSTEHSTDTKKPIQEIHAFLASCKPPMMQYLKPFMDFGCVTETHLRSVSMWLPEKRHNLVKTILKSGSGLVAEPTEMDVAILVNQLETYFLERK</sequence>
<name>A0A9P6D1A3_9AGAR</name>
<dbReference type="AlphaFoldDB" id="A0A9P6D1A3"/>
<dbReference type="EMBL" id="MU155202">
    <property type="protein sequence ID" value="KAF9480010.1"/>
    <property type="molecule type" value="Genomic_DNA"/>
</dbReference>
<keyword evidence="3" id="KW-1185">Reference proteome</keyword>
<evidence type="ECO:0000313" key="2">
    <source>
        <dbReference type="EMBL" id="KAF9480010.1"/>
    </source>
</evidence>
<dbReference type="Proteomes" id="UP000807469">
    <property type="component" value="Unassembled WGS sequence"/>
</dbReference>
<evidence type="ECO:0000256" key="1">
    <source>
        <dbReference type="SAM" id="MobiDB-lite"/>
    </source>
</evidence>
<organism evidence="2 3">
    <name type="scientific">Pholiota conissans</name>
    <dbReference type="NCBI Taxonomy" id="109636"/>
    <lineage>
        <taxon>Eukaryota</taxon>
        <taxon>Fungi</taxon>
        <taxon>Dikarya</taxon>
        <taxon>Basidiomycota</taxon>
        <taxon>Agaricomycotina</taxon>
        <taxon>Agaricomycetes</taxon>
        <taxon>Agaricomycetidae</taxon>
        <taxon>Agaricales</taxon>
        <taxon>Agaricineae</taxon>
        <taxon>Strophariaceae</taxon>
        <taxon>Pholiota</taxon>
    </lineage>
</organism>
<protein>
    <submittedName>
        <fullName evidence="2">Uncharacterized protein</fullName>
    </submittedName>
</protein>
<reference evidence="2" key="1">
    <citation type="submission" date="2020-11" db="EMBL/GenBank/DDBJ databases">
        <authorList>
            <consortium name="DOE Joint Genome Institute"/>
            <person name="Ahrendt S."/>
            <person name="Riley R."/>
            <person name="Andreopoulos W."/>
            <person name="Labutti K."/>
            <person name="Pangilinan J."/>
            <person name="Ruiz-Duenas F.J."/>
            <person name="Barrasa J.M."/>
            <person name="Sanchez-Garcia M."/>
            <person name="Camarero S."/>
            <person name="Miyauchi S."/>
            <person name="Serrano A."/>
            <person name="Linde D."/>
            <person name="Babiker R."/>
            <person name="Drula E."/>
            <person name="Ayuso-Fernandez I."/>
            <person name="Pacheco R."/>
            <person name="Padilla G."/>
            <person name="Ferreira P."/>
            <person name="Barriuso J."/>
            <person name="Kellner H."/>
            <person name="Castanera R."/>
            <person name="Alfaro M."/>
            <person name="Ramirez L."/>
            <person name="Pisabarro A.G."/>
            <person name="Kuo A."/>
            <person name="Tritt A."/>
            <person name="Lipzen A."/>
            <person name="He G."/>
            <person name="Yan M."/>
            <person name="Ng V."/>
            <person name="Cullen D."/>
            <person name="Martin F."/>
            <person name="Rosso M.-N."/>
            <person name="Henrissat B."/>
            <person name="Hibbett D."/>
            <person name="Martinez A.T."/>
            <person name="Grigoriev I.V."/>
        </authorList>
    </citation>
    <scope>NUCLEOTIDE SEQUENCE</scope>
    <source>
        <strain evidence="2">CIRM-BRFM 674</strain>
    </source>
</reference>
<comment type="caution">
    <text evidence="2">The sequence shown here is derived from an EMBL/GenBank/DDBJ whole genome shotgun (WGS) entry which is preliminary data.</text>
</comment>
<dbReference type="OrthoDB" id="3067696at2759"/>
<feature type="region of interest" description="Disordered" evidence="1">
    <location>
        <begin position="269"/>
        <end position="326"/>
    </location>
</feature>
<proteinExistence type="predicted"/>
<accession>A0A9P6D1A3</accession>
<gene>
    <name evidence="2" type="ORF">BDN70DRAFT_932122</name>
</gene>